<evidence type="ECO:0000313" key="3">
    <source>
        <dbReference type="Proteomes" id="UP001199044"/>
    </source>
</evidence>
<protein>
    <recommendedName>
        <fullName evidence="4">Type III secretion protein</fullName>
    </recommendedName>
</protein>
<name>A0ABS7YUW9_9VIBR</name>
<feature type="signal peptide" evidence="1">
    <location>
        <begin position="1"/>
        <end position="21"/>
    </location>
</feature>
<dbReference type="Proteomes" id="UP001199044">
    <property type="component" value="Unassembled WGS sequence"/>
</dbReference>
<organism evidence="2 3">
    <name type="scientific">Vibrio tritonius</name>
    <dbReference type="NCBI Taxonomy" id="1435069"/>
    <lineage>
        <taxon>Bacteria</taxon>
        <taxon>Pseudomonadati</taxon>
        <taxon>Pseudomonadota</taxon>
        <taxon>Gammaproteobacteria</taxon>
        <taxon>Vibrionales</taxon>
        <taxon>Vibrionaceae</taxon>
        <taxon>Vibrio</taxon>
    </lineage>
</organism>
<accession>A0ABS7YUW9</accession>
<dbReference type="PROSITE" id="PS51257">
    <property type="entry name" value="PROKAR_LIPOPROTEIN"/>
    <property type="match status" value="1"/>
</dbReference>
<proteinExistence type="predicted"/>
<comment type="caution">
    <text evidence="2">The sequence shown here is derived from an EMBL/GenBank/DDBJ whole genome shotgun (WGS) entry which is preliminary data.</text>
</comment>
<keyword evidence="1" id="KW-0732">Signal</keyword>
<feature type="chain" id="PRO_5046152041" description="Type III secretion protein" evidence="1">
    <location>
        <begin position="22"/>
        <end position="70"/>
    </location>
</feature>
<evidence type="ECO:0000313" key="2">
    <source>
        <dbReference type="EMBL" id="MCA2018852.1"/>
    </source>
</evidence>
<keyword evidence="3" id="KW-1185">Reference proteome</keyword>
<reference evidence="3" key="1">
    <citation type="submission" date="2023-07" db="EMBL/GenBank/DDBJ databases">
        <title>Molecular identification of indigenous halophilic bacteria isolated from red sea cost, biodegradation of synthetic dyes and assessment of degraded metabolite toxicity.</title>
        <authorList>
            <person name="Chaieb K."/>
            <person name="Altayb H.N."/>
        </authorList>
    </citation>
    <scope>NUCLEOTIDE SEQUENCE [LARGE SCALE GENOMIC DNA]</scope>
    <source>
        <strain evidence="3">K20</strain>
    </source>
</reference>
<gene>
    <name evidence="2" type="ORF">LDJ79_22255</name>
</gene>
<sequence>MLYRQALLCLFITLISGCATTSTNVPKCLDNHCAREMSSPTQLVIWWGPALRDELKKDPDTTVYDLSQYD</sequence>
<evidence type="ECO:0008006" key="4">
    <source>
        <dbReference type="Google" id="ProtNLM"/>
    </source>
</evidence>
<dbReference type="RefSeq" id="WP_068714665.1">
    <property type="nucleotide sequence ID" value="NZ_AP014635.1"/>
</dbReference>
<dbReference type="EMBL" id="JAIWIU010000205">
    <property type="protein sequence ID" value="MCA2018852.1"/>
    <property type="molecule type" value="Genomic_DNA"/>
</dbReference>
<evidence type="ECO:0000256" key="1">
    <source>
        <dbReference type="SAM" id="SignalP"/>
    </source>
</evidence>